<reference evidence="5 6" key="1">
    <citation type="submission" date="2019-07" db="EMBL/GenBank/DDBJ databases">
        <title>Whole genome shotgun sequence of Brevifollis gellanilyticus NBRC 108608.</title>
        <authorList>
            <person name="Hosoyama A."/>
            <person name="Uohara A."/>
            <person name="Ohji S."/>
            <person name="Ichikawa N."/>
        </authorList>
    </citation>
    <scope>NUCLEOTIDE SEQUENCE [LARGE SCALE GENOMIC DNA]</scope>
    <source>
        <strain evidence="5 6">NBRC 108608</strain>
    </source>
</reference>
<dbReference type="SUPFAM" id="SSF116734">
    <property type="entry name" value="DNA methylase specificity domain"/>
    <property type="match status" value="2"/>
</dbReference>
<dbReference type="EMBL" id="BKAG01000061">
    <property type="protein sequence ID" value="GEP45866.1"/>
    <property type="molecule type" value="Genomic_DNA"/>
</dbReference>
<accession>A0A512MGN3</accession>
<keyword evidence="6" id="KW-1185">Reference proteome</keyword>
<dbReference type="CDD" id="cd17267">
    <property type="entry name" value="RMtype1_S_EcoAO83I-TRD1-CR1_like"/>
    <property type="match status" value="1"/>
</dbReference>
<dbReference type="InterPro" id="IPR044946">
    <property type="entry name" value="Restrct_endonuc_typeI_TRD_sf"/>
</dbReference>
<dbReference type="InterPro" id="IPR052021">
    <property type="entry name" value="Type-I_RS_S_subunit"/>
</dbReference>
<sequence>MPGETRIEGDVPVVSSSGITGFHNEAKAQAPGVVTGRYGTIGEVYYLDQDYWPLNTSLYVIDFKGTRPRFAAYFLRNVLKDYQSDKAAVPGVDRNVLHEIKVRAPDPTTQERIEATLTAYDDMMENNRRRMALLEESARLLYREWFVHLRFPGHEHTCLINGLPQGWERVELNNIINVTHGYAFQGADFSEETTSRVLTTPGNFRIGGGIKLGKPKFYSEAGPLPPDYILAPMDLIVTMTDLSKDSDTLGYPAFVAKLPDVTFLHNQRVGKVVPRGDFFPKHFLYCVLCDERYRHHVVGAATGGVIKHTSPKRILSYEAGLPRKRQLIEDFESFAAPLFAQINILVESNEKLRAARDMLLPRLMNGEIEV</sequence>
<evidence type="ECO:0000259" key="4">
    <source>
        <dbReference type="Pfam" id="PF01420"/>
    </source>
</evidence>
<evidence type="ECO:0000256" key="3">
    <source>
        <dbReference type="ARBA" id="ARBA00023125"/>
    </source>
</evidence>
<feature type="domain" description="Type I restriction modification DNA specificity" evidence="4">
    <location>
        <begin position="8"/>
        <end position="135"/>
    </location>
</feature>
<dbReference type="Proteomes" id="UP000321577">
    <property type="component" value="Unassembled WGS sequence"/>
</dbReference>
<dbReference type="Pfam" id="PF01420">
    <property type="entry name" value="Methylase_S"/>
    <property type="match status" value="1"/>
</dbReference>
<dbReference type="CDD" id="cd17278">
    <property type="entry name" value="RMtype1_S_LdeBORF1052P-TRD2-CR2"/>
    <property type="match status" value="1"/>
</dbReference>
<gene>
    <name evidence="5" type="ORF">BGE01nite_51570</name>
</gene>
<protein>
    <submittedName>
        <fullName evidence="5">Type I restriction-modification system subunit S</fullName>
    </submittedName>
</protein>
<dbReference type="InterPro" id="IPR000055">
    <property type="entry name" value="Restrct_endonuc_typeI_TRD"/>
</dbReference>
<evidence type="ECO:0000256" key="2">
    <source>
        <dbReference type="ARBA" id="ARBA00022747"/>
    </source>
</evidence>
<name>A0A512MGN3_9BACT</name>
<keyword evidence="3" id="KW-0238">DNA-binding</keyword>
<comment type="similarity">
    <text evidence="1">Belongs to the type-I restriction system S methylase family.</text>
</comment>
<evidence type="ECO:0000256" key="1">
    <source>
        <dbReference type="ARBA" id="ARBA00010923"/>
    </source>
</evidence>
<evidence type="ECO:0000313" key="5">
    <source>
        <dbReference type="EMBL" id="GEP45866.1"/>
    </source>
</evidence>
<dbReference type="PANTHER" id="PTHR30408">
    <property type="entry name" value="TYPE-1 RESTRICTION ENZYME ECOKI SPECIFICITY PROTEIN"/>
    <property type="match status" value="1"/>
</dbReference>
<dbReference type="AlphaFoldDB" id="A0A512MGN3"/>
<dbReference type="PANTHER" id="PTHR30408:SF13">
    <property type="entry name" value="TYPE I RESTRICTION ENZYME HINDI SPECIFICITY SUBUNIT"/>
    <property type="match status" value="1"/>
</dbReference>
<dbReference type="Gene3D" id="3.90.220.20">
    <property type="entry name" value="DNA methylase specificity domains"/>
    <property type="match status" value="2"/>
</dbReference>
<keyword evidence="2" id="KW-0680">Restriction system</keyword>
<organism evidence="5 6">
    <name type="scientific">Brevifollis gellanilyticus</name>
    <dbReference type="NCBI Taxonomy" id="748831"/>
    <lineage>
        <taxon>Bacteria</taxon>
        <taxon>Pseudomonadati</taxon>
        <taxon>Verrucomicrobiota</taxon>
        <taxon>Verrucomicrobiia</taxon>
        <taxon>Verrucomicrobiales</taxon>
        <taxon>Verrucomicrobiaceae</taxon>
    </lineage>
</organism>
<evidence type="ECO:0000313" key="6">
    <source>
        <dbReference type="Proteomes" id="UP000321577"/>
    </source>
</evidence>
<dbReference type="GO" id="GO:0009307">
    <property type="term" value="P:DNA restriction-modification system"/>
    <property type="evidence" value="ECO:0007669"/>
    <property type="project" value="UniProtKB-KW"/>
</dbReference>
<dbReference type="GO" id="GO:0003677">
    <property type="term" value="F:DNA binding"/>
    <property type="evidence" value="ECO:0007669"/>
    <property type="project" value="UniProtKB-KW"/>
</dbReference>
<proteinExistence type="inferred from homology"/>
<comment type="caution">
    <text evidence="5">The sequence shown here is derived from an EMBL/GenBank/DDBJ whole genome shotgun (WGS) entry which is preliminary data.</text>
</comment>